<dbReference type="GO" id="GO:0006488">
    <property type="term" value="P:dolichol-linked oligosaccharide biosynthetic process"/>
    <property type="evidence" value="ECO:0007669"/>
    <property type="project" value="UniProtKB-UniRule"/>
</dbReference>
<evidence type="ECO:0000313" key="16">
    <source>
        <dbReference type="Proteomes" id="UP001445335"/>
    </source>
</evidence>
<evidence type="ECO:0000256" key="3">
    <source>
        <dbReference type="ARBA" id="ARBA00010600"/>
    </source>
</evidence>
<keyword evidence="11 14" id="KW-0472">Membrane</keyword>
<keyword evidence="6 14" id="KW-0328">Glycosyltransferase</keyword>
<feature type="transmembrane region" description="Helical" evidence="14">
    <location>
        <begin position="248"/>
        <end position="270"/>
    </location>
</feature>
<evidence type="ECO:0000256" key="9">
    <source>
        <dbReference type="ARBA" id="ARBA00022824"/>
    </source>
</evidence>
<evidence type="ECO:0000256" key="12">
    <source>
        <dbReference type="ARBA" id="ARBA00044727"/>
    </source>
</evidence>
<dbReference type="Proteomes" id="UP001445335">
    <property type="component" value="Unassembled WGS sequence"/>
</dbReference>
<evidence type="ECO:0000313" key="15">
    <source>
        <dbReference type="EMBL" id="KAK9831499.1"/>
    </source>
</evidence>
<dbReference type="GO" id="GO:0106073">
    <property type="term" value="F:dolichyl pyrophosphate Glc2Man9GlcNAc2 alpha-1,2-glucosyltransferase activity"/>
    <property type="evidence" value="ECO:0007669"/>
    <property type="project" value="UniProtKB-UniRule"/>
</dbReference>
<dbReference type="AlphaFoldDB" id="A0AAW1RCS7"/>
<evidence type="ECO:0000256" key="7">
    <source>
        <dbReference type="ARBA" id="ARBA00022679"/>
    </source>
</evidence>
<accession>A0AAW1RCS7</accession>
<evidence type="ECO:0000256" key="8">
    <source>
        <dbReference type="ARBA" id="ARBA00022692"/>
    </source>
</evidence>
<feature type="transmembrane region" description="Helical" evidence="14">
    <location>
        <begin position="324"/>
        <end position="350"/>
    </location>
</feature>
<comment type="subcellular location">
    <subcellularLocation>
        <location evidence="1">Endoplasmic reticulum membrane</location>
        <topology evidence="1">Multi-pass membrane protein</topology>
    </subcellularLocation>
</comment>
<keyword evidence="7" id="KW-0808">Transferase</keyword>
<dbReference type="EC" id="2.4.1.256" evidence="4 14"/>
<evidence type="ECO:0000256" key="6">
    <source>
        <dbReference type="ARBA" id="ARBA00022676"/>
    </source>
</evidence>
<dbReference type="EMBL" id="JALJOU010000045">
    <property type="protein sequence ID" value="KAK9831499.1"/>
    <property type="molecule type" value="Genomic_DNA"/>
</dbReference>
<gene>
    <name evidence="15" type="ORF">WJX81_002842</name>
</gene>
<evidence type="ECO:0000256" key="10">
    <source>
        <dbReference type="ARBA" id="ARBA00022989"/>
    </source>
</evidence>
<reference evidence="15 16" key="1">
    <citation type="journal article" date="2024" name="Nat. Commun.">
        <title>Phylogenomics reveals the evolutionary origins of lichenization in chlorophyte algae.</title>
        <authorList>
            <person name="Puginier C."/>
            <person name="Libourel C."/>
            <person name="Otte J."/>
            <person name="Skaloud P."/>
            <person name="Haon M."/>
            <person name="Grisel S."/>
            <person name="Petersen M."/>
            <person name="Berrin J.G."/>
            <person name="Delaux P.M."/>
            <person name="Dal Grande F."/>
            <person name="Keller J."/>
        </authorList>
    </citation>
    <scope>NUCLEOTIDE SEQUENCE [LARGE SCALE GENOMIC DNA]</scope>
    <source>
        <strain evidence="15 16">SAG 245.80</strain>
    </source>
</reference>
<comment type="similarity">
    <text evidence="3 14">Belongs to the ALG10 glucosyltransferase family.</text>
</comment>
<keyword evidence="10 14" id="KW-1133">Transmembrane helix</keyword>
<feature type="transmembrane region" description="Helical" evidence="14">
    <location>
        <begin position="370"/>
        <end position="386"/>
    </location>
</feature>
<feature type="transmembrane region" description="Helical" evidence="14">
    <location>
        <begin position="437"/>
        <end position="461"/>
    </location>
</feature>
<organism evidence="15 16">
    <name type="scientific">Elliptochloris bilobata</name>
    <dbReference type="NCBI Taxonomy" id="381761"/>
    <lineage>
        <taxon>Eukaryota</taxon>
        <taxon>Viridiplantae</taxon>
        <taxon>Chlorophyta</taxon>
        <taxon>core chlorophytes</taxon>
        <taxon>Trebouxiophyceae</taxon>
        <taxon>Trebouxiophyceae incertae sedis</taxon>
        <taxon>Elliptochloris clade</taxon>
        <taxon>Elliptochloris</taxon>
    </lineage>
</organism>
<evidence type="ECO:0000256" key="13">
    <source>
        <dbReference type="ARBA" id="ARBA00048064"/>
    </source>
</evidence>
<comment type="caution">
    <text evidence="15">The sequence shown here is derived from an EMBL/GenBank/DDBJ whole genome shotgun (WGS) entry which is preliminary data.</text>
</comment>
<evidence type="ECO:0000256" key="4">
    <source>
        <dbReference type="ARBA" id="ARBA00011967"/>
    </source>
</evidence>
<comment type="catalytic activity">
    <reaction evidence="13">
        <text>an alpha-D-Glc-(1-&gt;3)-alpha-D-Glc-(1-&gt;3)-alpha-D-Man-(1-&gt;2)-alpha-D-Man-(1-&gt;2)-alpha-D-Man-(1-&gt;3)-[alpha-D-Man-(1-&gt;2)-alpha-D-Man-(1-&gt;3)-[alpha-D-Man-(1-&gt;2)-alpha-D-Man-(1-&gt;6)]-alpha-D-Man-(1-&gt;6)]-beta-D-Man-(1-&gt;4)-beta-D-GlcNAc-(1-&gt;4)-alpha-D-GlcNAc-diphospho-di-trans,poly-cis-dolichol + a di-trans,poly-cis-dolichyl beta-D-glucosyl phosphate = a alpha-D-Glc-(1-&gt;2)-alpha-D-Glc-(1-&gt;3)-alpha-D-Glc-(1-&gt;3)-alpha-D-Man-(1-&gt;2)-alpha-D-Man-(1-&gt;2)-alpha-D-Man-(1-&gt;3)-[alpha-D-Man-(1-&gt;2)-alpha-D-Man-(1-&gt;3)-[alpha-D-Man-(1-&gt;2)-alpha-D-Man-(1-&gt;6)]-alpha-D-Man-(1-&gt;6)]-beta-D-Man-(1-&gt;4)-beta-D-GlcNAc-(1-&gt;4)-alpha-D-GlcNAc-diphospho-di-trans,poly-cis-dolichol + a di-trans,poly-cis-dolichyl phosphate + H(+)</text>
        <dbReference type="Rhea" id="RHEA:29543"/>
        <dbReference type="Rhea" id="RHEA-COMP:19498"/>
        <dbReference type="Rhea" id="RHEA-COMP:19502"/>
        <dbReference type="Rhea" id="RHEA-COMP:19512"/>
        <dbReference type="Rhea" id="RHEA-COMP:19522"/>
        <dbReference type="ChEBI" id="CHEBI:15378"/>
        <dbReference type="ChEBI" id="CHEBI:57525"/>
        <dbReference type="ChEBI" id="CHEBI:57683"/>
        <dbReference type="ChEBI" id="CHEBI:132522"/>
        <dbReference type="ChEBI" id="CHEBI:132523"/>
        <dbReference type="EC" id="2.4.1.256"/>
    </reaction>
    <physiologicalReaction direction="left-to-right" evidence="13">
        <dbReference type="Rhea" id="RHEA:29544"/>
    </physiologicalReaction>
</comment>
<feature type="transmembrane region" description="Helical" evidence="14">
    <location>
        <begin position="282"/>
        <end position="303"/>
    </location>
</feature>
<dbReference type="PANTHER" id="PTHR12989:SF10">
    <property type="entry name" value="DOL-P-GLC:GLC(2)MAN(9)GLCNAC(2)-PP-DOL ALPHA-1,2-GLUCOSYLTRANSFERASE-RELATED"/>
    <property type="match status" value="1"/>
</dbReference>
<evidence type="ECO:0000256" key="2">
    <source>
        <dbReference type="ARBA" id="ARBA00004922"/>
    </source>
</evidence>
<evidence type="ECO:0000256" key="11">
    <source>
        <dbReference type="ARBA" id="ARBA00023136"/>
    </source>
</evidence>
<dbReference type="GO" id="GO:0005789">
    <property type="term" value="C:endoplasmic reticulum membrane"/>
    <property type="evidence" value="ECO:0007669"/>
    <property type="project" value="UniProtKB-SubCell"/>
</dbReference>
<dbReference type="PIRSF" id="PIRSF028810">
    <property type="entry name" value="Alpha1_2_glucosyltferase_Alg10"/>
    <property type="match status" value="1"/>
</dbReference>
<proteinExistence type="inferred from homology"/>
<keyword evidence="8 14" id="KW-0812">Transmembrane</keyword>
<keyword evidence="16" id="KW-1185">Reference proteome</keyword>
<feature type="transmembrane region" description="Helical" evidence="14">
    <location>
        <begin position="20"/>
        <end position="40"/>
    </location>
</feature>
<evidence type="ECO:0000256" key="14">
    <source>
        <dbReference type="PIRNR" id="PIRNR028810"/>
    </source>
</evidence>
<protein>
    <recommendedName>
        <fullName evidence="5 14">Dol-P-Glc:Glc(2)Man(9)GlcNAc(2)-PP-Dol alpha-1,2-glucosyltransferase</fullName>
        <ecNumber evidence="4 14">2.4.1.256</ecNumber>
    </recommendedName>
</protein>
<feature type="transmembrane region" description="Helical" evidence="14">
    <location>
        <begin position="182"/>
        <end position="210"/>
    </location>
</feature>
<comment type="function">
    <text evidence="12">Dol-P-Glc:Glc(2)Man(9)GlcNAc(2)-PP-Dol alpha-1,2-glucosyltransferase that operates in the biosynthetic pathway of dolichol-linked oligosaccharides, the glycan precursors employed in protein asparagine (N)-glycosylation. The assembly of dolichol-linked oligosaccharides begins on the cytosolic side of the endoplasmic reticulum membrane and finishes in its lumen. The sequential addition of sugars to dolichol pyrophosphate produces dolichol-linked oligosaccharides containing fourteen sugars, including two GlcNAcs, nine mannoses and three glucoses. Once assembled, the oligosaccharide is transferred from the lipid to nascent proteins by oligosaccharyltransferases. In the lumen of the endoplasmic reticulum, adds the third and last glucose residue from dolichyl phosphate glucose (Dol-P-Glc) onto the lipid-linked oligosaccharide intermediate Glc(2)Man(9)GlcNAc(2)-PP-Dol to produce Glc(3)Man(9)GlcNAc(2)-PP-Dol.</text>
</comment>
<dbReference type="PANTHER" id="PTHR12989">
    <property type="entry name" value="ALPHA-1,2-GLUCOSYLTRANSFERASE ALG10"/>
    <property type="match status" value="1"/>
</dbReference>
<feature type="transmembrane region" description="Helical" evidence="14">
    <location>
        <begin position="137"/>
        <end position="159"/>
    </location>
</feature>
<dbReference type="InterPro" id="IPR016900">
    <property type="entry name" value="Alg10"/>
</dbReference>
<dbReference type="Pfam" id="PF04922">
    <property type="entry name" value="DIE2_ALG10"/>
    <property type="match status" value="1"/>
</dbReference>
<comment type="caution">
    <text evidence="14">Lacks conserved residue(s) required for the propagation of feature annotation.</text>
</comment>
<keyword evidence="9" id="KW-0256">Endoplasmic reticulum</keyword>
<evidence type="ECO:0000256" key="5">
    <source>
        <dbReference type="ARBA" id="ARBA00018512"/>
    </source>
</evidence>
<feature type="transmembrane region" description="Helical" evidence="14">
    <location>
        <begin position="106"/>
        <end position="125"/>
    </location>
</feature>
<comment type="pathway">
    <text evidence="2">Protein modification; protein glycosylation.</text>
</comment>
<name>A0AAW1RCS7_9CHLO</name>
<evidence type="ECO:0000256" key="1">
    <source>
        <dbReference type="ARBA" id="ARBA00004477"/>
    </source>
</evidence>
<feature type="transmembrane region" description="Helical" evidence="14">
    <location>
        <begin position="398"/>
        <end position="417"/>
    </location>
</feature>
<sequence>MQKQKSQQGPPGRPPDDPLLDALAVVFGCAAVAFLFHRYAPAAYMDEPFHVPQTQRYCRGDFMHWDPKITTFPGLYVAGAAYSRALRALSLIWRPLPLSAACGTTALRSLNVLLAGACFLVTRALCLRLHPRQGRNYATLSAAVLTLLPTHFFFVFLYYTDVGSLMLVLAAYLASLHDRPHLAALLAAGAVAFRQTNAVWAALVLGSAVLRRVMGEDPRRWAGASVEAQLKYSLRAAWQRKRELAAELWSLALVPAGFAGFMAVNGGVVVGDRAHHSPAAHWAQPLYLLLFAAAAFAPVHLHPRRLLQAARAMKSAARAQPGRFTRMTAVALVLVAYAIHLGTLAHPFLLADNRHYTFYIWKDVINAHPAARYAMAPAYIYSAWSLREALAGGPRHALWAAGLAACTAAVLVPSPLVELRYFTVPAVLVALHSCPPSRAQLLLTAAAFAAVNVATIALFLFRPFRWPDGSVARLMW</sequence>